<reference evidence="7" key="1">
    <citation type="journal article" date="2011" name="Nature">
        <title>Genome sequence and analysis of the tuber crop potato.</title>
        <authorList>
            <consortium name="The Potato Genome Sequencing Consortium"/>
        </authorList>
    </citation>
    <scope>NUCLEOTIDE SEQUENCE [LARGE SCALE GENOMIC DNA]</scope>
    <source>
        <strain evidence="7">cv. DM1-3 516 R44</strain>
    </source>
</reference>
<evidence type="ECO:0000259" key="5">
    <source>
        <dbReference type="Pfam" id="PF14226"/>
    </source>
</evidence>
<evidence type="ECO:0000313" key="6">
    <source>
        <dbReference type="EnsemblPlants" id="PGSC0003DMT400044153"/>
    </source>
</evidence>
<feature type="region of interest" description="Disordered" evidence="4">
    <location>
        <begin position="231"/>
        <end position="294"/>
    </location>
</feature>
<dbReference type="InterPro" id="IPR050231">
    <property type="entry name" value="Iron_ascorbate_oxido_reductase"/>
</dbReference>
<feature type="compositionally biased region" description="Basic and acidic residues" evidence="4">
    <location>
        <begin position="245"/>
        <end position="256"/>
    </location>
</feature>
<organism evidence="6 7">
    <name type="scientific">Solanum tuberosum</name>
    <name type="common">Potato</name>
    <dbReference type="NCBI Taxonomy" id="4113"/>
    <lineage>
        <taxon>Eukaryota</taxon>
        <taxon>Viridiplantae</taxon>
        <taxon>Streptophyta</taxon>
        <taxon>Embryophyta</taxon>
        <taxon>Tracheophyta</taxon>
        <taxon>Spermatophyta</taxon>
        <taxon>Magnoliopsida</taxon>
        <taxon>eudicotyledons</taxon>
        <taxon>Gunneridae</taxon>
        <taxon>Pentapetalae</taxon>
        <taxon>asterids</taxon>
        <taxon>lamiids</taxon>
        <taxon>Solanales</taxon>
        <taxon>Solanaceae</taxon>
        <taxon>Solanoideae</taxon>
        <taxon>Solaneae</taxon>
        <taxon>Solanum</taxon>
    </lineage>
</organism>
<dbReference type="GO" id="GO:0046872">
    <property type="term" value="F:metal ion binding"/>
    <property type="evidence" value="ECO:0007669"/>
    <property type="project" value="UniProtKB-KW"/>
</dbReference>
<feature type="domain" description="Non-haem dioxygenase N-terminal" evidence="5">
    <location>
        <begin position="55"/>
        <end position="156"/>
    </location>
</feature>
<evidence type="ECO:0000256" key="1">
    <source>
        <dbReference type="ARBA" id="ARBA00022723"/>
    </source>
</evidence>
<dbReference type="InterPro" id="IPR026992">
    <property type="entry name" value="DIOX_N"/>
</dbReference>
<dbReference type="eggNOG" id="KOG0143">
    <property type="taxonomic scope" value="Eukaryota"/>
</dbReference>
<sequence length="294" mass="33015">MATTSTLEESFKENPQSLQHILPIDFHSIQEVPNSHLWPNINNSPISHDEKNPNVPIIDLLAPNVVELIGHACKTWGIFQVVNHGVSLELFDEVESQARRIFALPAEQKVKVVRSTSGATGYGTARITPFFSKFMWHEGFTIMDSPLDHAKELWPHDYQNFCDVMENYQKKMKALSFQLWLLILNYLQPYSQEHSIKSFESTGALQLNSYPCCPNPNHALGLAPHTDSLFLTTPSNKQHKGSSNLEKRPVSAELRKPGQGFAWGQQWSPSAGSAQGVGSGRDNYNPRITNYKSS</sequence>
<dbReference type="Pfam" id="PF14226">
    <property type="entry name" value="DIOX_N"/>
    <property type="match status" value="1"/>
</dbReference>
<dbReference type="Proteomes" id="UP000011115">
    <property type="component" value="Unassembled WGS sequence"/>
</dbReference>
<dbReference type="PANTHER" id="PTHR47990">
    <property type="entry name" value="2-OXOGLUTARATE (2OG) AND FE(II)-DEPENDENT OXYGENASE SUPERFAMILY PROTEIN-RELATED"/>
    <property type="match status" value="1"/>
</dbReference>
<dbReference type="GO" id="GO:0009686">
    <property type="term" value="P:gibberellin biosynthetic process"/>
    <property type="evidence" value="ECO:0000318"/>
    <property type="project" value="GO_Central"/>
</dbReference>
<dbReference type="InterPro" id="IPR027443">
    <property type="entry name" value="IPNS-like_sf"/>
</dbReference>
<dbReference type="HOGENOM" id="CLU_947998_0_0_1"/>
<keyword evidence="2" id="KW-0847">Vitamin C</keyword>
<dbReference type="OMA" id="REYCAIK"/>
<reference evidence="6" key="2">
    <citation type="submission" date="2015-06" db="UniProtKB">
        <authorList>
            <consortium name="EnsemblPlants"/>
        </authorList>
    </citation>
    <scope>IDENTIFICATION</scope>
    <source>
        <strain evidence="6">DM1-3 516 R44</strain>
    </source>
</reference>
<dbReference type="EnsemblPlants" id="PGSC0003DMT400044153">
    <property type="protein sequence ID" value="PGSC0003DMT400044153"/>
    <property type="gene ID" value="PGSC0003DMG400017140"/>
</dbReference>
<dbReference type="Gene3D" id="2.60.120.330">
    <property type="entry name" value="B-lactam Antibiotic, Isopenicillin N Synthase, Chain"/>
    <property type="match status" value="1"/>
</dbReference>
<evidence type="ECO:0000313" key="7">
    <source>
        <dbReference type="Proteomes" id="UP000011115"/>
    </source>
</evidence>
<dbReference type="GO" id="GO:0009416">
    <property type="term" value="P:response to light stimulus"/>
    <property type="evidence" value="ECO:0000318"/>
    <property type="project" value="GO_Central"/>
</dbReference>
<proteinExistence type="predicted"/>
<dbReference type="GO" id="GO:0031418">
    <property type="term" value="F:L-ascorbic acid binding"/>
    <property type="evidence" value="ECO:0007669"/>
    <property type="project" value="UniProtKB-KW"/>
</dbReference>
<evidence type="ECO:0000256" key="2">
    <source>
        <dbReference type="ARBA" id="ARBA00022896"/>
    </source>
</evidence>
<feature type="compositionally biased region" description="Polar residues" evidence="4">
    <location>
        <begin position="231"/>
        <end position="244"/>
    </location>
</feature>
<keyword evidence="7" id="KW-1185">Reference proteome</keyword>
<keyword evidence="3" id="KW-0408">Iron</keyword>
<protein>
    <submittedName>
        <fullName evidence="6">Gibberellin 3-oxidase</fullName>
    </submittedName>
</protein>
<evidence type="ECO:0000256" key="3">
    <source>
        <dbReference type="ARBA" id="ARBA00023004"/>
    </source>
</evidence>
<dbReference type="PaxDb" id="4113-PGSC0003DMT400044153"/>
<dbReference type="Gramene" id="PGSC0003DMT400044153">
    <property type="protein sequence ID" value="PGSC0003DMT400044153"/>
    <property type="gene ID" value="PGSC0003DMG400017140"/>
</dbReference>
<dbReference type="SUPFAM" id="SSF51197">
    <property type="entry name" value="Clavaminate synthase-like"/>
    <property type="match status" value="1"/>
</dbReference>
<accession>M1BFP4</accession>
<dbReference type="InParanoid" id="M1BFP4"/>
<name>M1BFP4_SOLTU</name>
<dbReference type="GO" id="GO:0016707">
    <property type="term" value="F:gibberellin 3-beta-dioxygenase activity"/>
    <property type="evidence" value="ECO:0000318"/>
    <property type="project" value="GO_Central"/>
</dbReference>
<keyword evidence="1" id="KW-0479">Metal-binding</keyword>
<dbReference type="AlphaFoldDB" id="M1BFP4"/>
<evidence type="ECO:0000256" key="4">
    <source>
        <dbReference type="SAM" id="MobiDB-lite"/>
    </source>
</evidence>